<dbReference type="Proteomes" id="UP000579153">
    <property type="component" value="Unassembled WGS sequence"/>
</dbReference>
<proteinExistence type="predicted"/>
<dbReference type="InterPro" id="IPR041718">
    <property type="entry name" value="IS607_transposase-like"/>
</dbReference>
<dbReference type="InterPro" id="IPR006119">
    <property type="entry name" value="Resolv_N"/>
</dbReference>
<dbReference type="PROSITE" id="PS51736">
    <property type="entry name" value="RECOMBINASES_3"/>
    <property type="match status" value="1"/>
</dbReference>
<keyword evidence="3" id="KW-0233">DNA recombination</keyword>
<dbReference type="NCBIfam" id="NF033518">
    <property type="entry name" value="transpos_IS607"/>
    <property type="match status" value="1"/>
</dbReference>
<evidence type="ECO:0000313" key="8">
    <source>
        <dbReference type="Proteomes" id="UP000579153"/>
    </source>
</evidence>
<dbReference type="PANTHER" id="PTHR36172">
    <property type="match status" value="1"/>
</dbReference>
<comment type="caution">
    <text evidence="7">The sequence shown here is derived from an EMBL/GenBank/DDBJ whole genome shotgun (WGS) entry which is preliminary data.</text>
</comment>
<evidence type="ECO:0000256" key="3">
    <source>
        <dbReference type="ARBA" id="ARBA00023172"/>
    </source>
</evidence>
<keyword evidence="8" id="KW-1185">Reference proteome</keyword>
<dbReference type="InterPro" id="IPR006118">
    <property type="entry name" value="Recombinase_CS"/>
</dbReference>
<dbReference type="RefSeq" id="WP_185076577.1">
    <property type="nucleotide sequence ID" value="NZ_JACHMB010000001.1"/>
</dbReference>
<dbReference type="PROSITE" id="PS00397">
    <property type="entry name" value="RECOMBINASES_1"/>
    <property type="match status" value="1"/>
</dbReference>
<keyword evidence="1" id="KW-0229">DNA integration</keyword>
<protein>
    <submittedName>
        <fullName evidence="7">Putative resolvase</fullName>
    </submittedName>
</protein>
<dbReference type="GO" id="GO:0003677">
    <property type="term" value="F:DNA binding"/>
    <property type="evidence" value="ECO:0007669"/>
    <property type="project" value="UniProtKB-KW"/>
</dbReference>
<name>A0A7W9GGV6_9ACTN</name>
<feature type="active site" description="O-(5'-phospho-DNA)-serine intermediate" evidence="4 5">
    <location>
        <position position="58"/>
    </location>
</feature>
<dbReference type="AlphaFoldDB" id="A0A7W9GGV6"/>
<dbReference type="CDD" id="cd03769">
    <property type="entry name" value="SR_IS607_transposase_like"/>
    <property type="match status" value="1"/>
</dbReference>
<dbReference type="PANTHER" id="PTHR36172:SF1">
    <property type="entry name" value="RESOLVASE-RELATED"/>
    <property type="match status" value="1"/>
</dbReference>
<feature type="domain" description="Resolvase/invertase-type recombinase catalytic" evidence="6">
    <location>
        <begin position="50"/>
        <end position="189"/>
    </location>
</feature>
<organism evidence="7 8">
    <name type="scientific">Nonomuraea jabiensis</name>
    <dbReference type="NCBI Taxonomy" id="882448"/>
    <lineage>
        <taxon>Bacteria</taxon>
        <taxon>Bacillati</taxon>
        <taxon>Actinomycetota</taxon>
        <taxon>Actinomycetes</taxon>
        <taxon>Streptosporangiales</taxon>
        <taxon>Streptosporangiaceae</taxon>
        <taxon>Nonomuraea</taxon>
    </lineage>
</organism>
<evidence type="ECO:0000259" key="6">
    <source>
        <dbReference type="PROSITE" id="PS51736"/>
    </source>
</evidence>
<dbReference type="SMART" id="SM00857">
    <property type="entry name" value="Resolvase"/>
    <property type="match status" value="1"/>
</dbReference>
<evidence type="ECO:0000256" key="5">
    <source>
        <dbReference type="PROSITE-ProRule" id="PRU10137"/>
    </source>
</evidence>
<gene>
    <name evidence="7" type="ORF">HD596_010343</name>
</gene>
<evidence type="ECO:0000256" key="2">
    <source>
        <dbReference type="ARBA" id="ARBA00023125"/>
    </source>
</evidence>
<dbReference type="Gene3D" id="1.10.287.2170">
    <property type="match status" value="1"/>
</dbReference>
<dbReference type="Pfam" id="PF00239">
    <property type="entry name" value="Resolvase"/>
    <property type="match status" value="1"/>
</dbReference>
<dbReference type="GO" id="GO:0015074">
    <property type="term" value="P:DNA integration"/>
    <property type="evidence" value="ECO:0007669"/>
    <property type="project" value="UniProtKB-KW"/>
</dbReference>
<dbReference type="InterPro" id="IPR048046">
    <property type="entry name" value="Transpos_IS607"/>
</dbReference>
<accession>A0A7W9GGV6</accession>
<dbReference type="GO" id="GO:0000150">
    <property type="term" value="F:DNA strand exchange activity"/>
    <property type="evidence" value="ECO:0007669"/>
    <property type="project" value="InterPro"/>
</dbReference>
<dbReference type="SUPFAM" id="SSF53041">
    <property type="entry name" value="Resolvase-like"/>
    <property type="match status" value="1"/>
</dbReference>
<keyword evidence="2" id="KW-0238">DNA-binding</keyword>
<dbReference type="FunFam" id="3.40.50.1390:FF:000002">
    <property type="entry name" value="ORF1 in transposon ISC1904"/>
    <property type="match status" value="1"/>
</dbReference>
<evidence type="ECO:0000256" key="1">
    <source>
        <dbReference type="ARBA" id="ARBA00022908"/>
    </source>
</evidence>
<dbReference type="EMBL" id="JACHMB010000001">
    <property type="protein sequence ID" value="MBB5783587.1"/>
    <property type="molecule type" value="Genomic_DNA"/>
</dbReference>
<sequence>MKLSEWARRNGVHYQTAWQWARDGKMPVPVIKTATGRYLVLEQQAVPPGRAVAYCRVSSADQSNDLERQAGRVVTAATGMGLVVAEVVTEVGSGLNDKRPKLARLLRDATVTTIVVEHRDRLTRFGLEHLTAALEAAGRRIVIIDEEGVDDDLVRDMTEVLTSFCARLYGRRSAARRAKAALRAAGEAA</sequence>
<dbReference type="InterPro" id="IPR036162">
    <property type="entry name" value="Resolvase-like_N_sf"/>
</dbReference>
<evidence type="ECO:0000256" key="4">
    <source>
        <dbReference type="PIRSR" id="PIRSR606118-50"/>
    </source>
</evidence>
<reference evidence="7 8" key="1">
    <citation type="submission" date="2020-08" db="EMBL/GenBank/DDBJ databases">
        <title>Sequencing the genomes of 1000 actinobacteria strains.</title>
        <authorList>
            <person name="Klenk H.-P."/>
        </authorList>
    </citation>
    <scope>NUCLEOTIDE SEQUENCE [LARGE SCALE GENOMIC DNA]</scope>
    <source>
        <strain evidence="7 8">DSM 45507</strain>
    </source>
</reference>
<evidence type="ECO:0000313" key="7">
    <source>
        <dbReference type="EMBL" id="MBB5783587.1"/>
    </source>
</evidence>
<dbReference type="Gene3D" id="3.40.50.1390">
    <property type="entry name" value="Resolvase, N-terminal catalytic domain"/>
    <property type="match status" value="1"/>
</dbReference>
<dbReference type="InterPro" id="IPR051491">
    <property type="entry name" value="Recombinase/Transposase-rel"/>
</dbReference>